<evidence type="ECO:0000313" key="2">
    <source>
        <dbReference type="EMBL" id="CAA9431805.1"/>
    </source>
</evidence>
<organism evidence="2">
    <name type="scientific">uncultured Ramlibacter sp</name>
    <dbReference type="NCBI Taxonomy" id="260755"/>
    <lineage>
        <taxon>Bacteria</taxon>
        <taxon>Pseudomonadati</taxon>
        <taxon>Pseudomonadota</taxon>
        <taxon>Betaproteobacteria</taxon>
        <taxon>Burkholderiales</taxon>
        <taxon>Comamonadaceae</taxon>
        <taxon>Ramlibacter</taxon>
        <taxon>environmental samples</taxon>
    </lineage>
</organism>
<protein>
    <submittedName>
        <fullName evidence="2">Uncharacterized protein</fullName>
    </submittedName>
</protein>
<gene>
    <name evidence="2" type="ORF">AVDCRST_MAG51-2714</name>
</gene>
<feature type="region of interest" description="Disordered" evidence="1">
    <location>
        <begin position="1"/>
        <end position="152"/>
    </location>
</feature>
<sequence length="152" mass="15379">VPIPARPVRLRLGQPPCAGPGPGGAADGLRGAAGRGDAGRPRDFGGRAGGGAGSLAPPVHAGPGGTGQPGRPGRTGRAQFIGLPPVHLRGQHGARPAEQGGDRRDPVAGGVCRRAPRCPREPRHLAHRRPAARDARRVHLGQAARQAGGRTV</sequence>
<name>A0A6J4Q9W1_9BURK</name>
<proteinExistence type="predicted"/>
<feature type="non-terminal residue" evidence="2">
    <location>
        <position position="152"/>
    </location>
</feature>
<accession>A0A6J4Q9W1</accession>
<feature type="compositionally biased region" description="Gly residues" evidence="1">
    <location>
        <begin position="20"/>
        <end position="36"/>
    </location>
</feature>
<dbReference type="EMBL" id="CADCUX010000574">
    <property type="protein sequence ID" value="CAA9431805.1"/>
    <property type="molecule type" value="Genomic_DNA"/>
</dbReference>
<reference evidence="2" key="1">
    <citation type="submission" date="2020-02" db="EMBL/GenBank/DDBJ databases">
        <authorList>
            <person name="Meier V. D."/>
        </authorList>
    </citation>
    <scope>NUCLEOTIDE SEQUENCE</scope>
    <source>
        <strain evidence="2">AVDCRST_MAG51</strain>
    </source>
</reference>
<evidence type="ECO:0000256" key="1">
    <source>
        <dbReference type="SAM" id="MobiDB-lite"/>
    </source>
</evidence>
<dbReference type="AlphaFoldDB" id="A0A6J4Q9W1"/>
<feature type="non-terminal residue" evidence="2">
    <location>
        <position position="1"/>
    </location>
</feature>